<name>A0A926ZZJ2_9NOST</name>
<protein>
    <submittedName>
        <fullName evidence="2">ADP-ribosylglycohydrolase family protein</fullName>
    </submittedName>
</protein>
<gene>
    <name evidence="2" type="ORF">H6G06_02860</name>
</gene>
<reference evidence="3" key="1">
    <citation type="journal article" date="2020" name="ISME J.">
        <title>Comparative genomics reveals insights into cyanobacterial evolution and habitat adaptation.</title>
        <authorList>
            <person name="Chen M.Y."/>
            <person name="Teng W.K."/>
            <person name="Zhao L."/>
            <person name="Hu C.X."/>
            <person name="Zhou Y.K."/>
            <person name="Han B.P."/>
            <person name="Song L.R."/>
            <person name="Shu W.S."/>
        </authorList>
    </citation>
    <scope>NUCLEOTIDE SEQUENCE [LARGE SCALE GENOMIC DNA]</scope>
    <source>
        <strain evidence="3">FACHB-251</strain>
    </source>
</reference>
<keyword evidence="1" id="KW-0479">Metal-binding</keyword>
<dbReference type="PANTHER" id="PTHR16222">
    <property type="entry name" value="ADP-RIBOSYLGLYCOHYDROLASE"/>
    <property type="match status" value="1"/>
</dbReference>
<dbReference type="Proteomes" id="UP000662185">
    <property type="component" value="Unassembled WGS sequence"/>
</dbReference>
<evidence type="ECO:0000313" key="3">
    <source>
        <dbReference type="Proteomes" id="UP000662185"/>
    </source>
</evidence>
<feature type="binding site" evidence="1">
    <location>
        <position position="73"/>
    </location>
    <ligand>
        <name>Mg(2+)</name>
        <dbReference type="ChEBI" id="CHEBI:18420"/>
        <label>1</label>
    </ligand>
</feature>
<dbReference type="PANTHER" id="PTHR16222:SF28">
    <property type="entry name" value="ADP-RIBOSYLGLYCOHYDROLASE"/>
    <property type="match status" value="1"/>
</dbReference>
<feature type="binding site" evidence="1">
    <location>
        <position position="287"/>
    </location>
    <ligand>
        <name>Mg(2+)</name>
        <dbReference type="ChEBI" id="CHEBI:18420"/>
        <label>1</label>
    </ligand>
</feature>
<feature type="binding site" evidence="1">
    <location>
        <position position="284"/>
    </location>
    <ligand>
        <name>Mg(2+)</name>
        <dbReference type="ChEBI" id="CHEBI:18420"/>
        <label>1</label>
    </ligand>
</feature>
<dbReference type="InterPro" id="IPR005502">
    <property type="entry name" value="Ribosyl_crysJ1"/>
</dbReference>
<dbReference type="InterPro" id="IPR036705">
    <property type="entry name" value="Ribosyl_crysJ1_sf"/>
</dbReference>
<keyword evidence="3" id="KW-1185">Reference proteome</keyword>
<comment type="caution">
    <text evidence="2">The sequence shown here is derived from an EMBL/GenBank/DDBJ whole genome shotgun (WGS) entry which is preliminary data.</text>
</comment>
<dbReference type="EMBL" id="JACJQU010000001">
    <property type="protein sequence ID" value="MBD2292448.1"/>
    <property type="molecule type" value="Genomic_DNA"/>
</dbReference>
<keyword evidence="1" id="KW-0460">Magnesium</keyword>
<proteinExistence type="predicted"/>
<dbReference type="InterPro" id="IPR050792">
    <property type="entry name" value="ADP-ribosylglycohydrolase"/>
</dbReference>
<dbReference type="Pfam" id="PF03747">
    <property type="entry name" value="ADP_ribosyl_GH"/>
    <property type="match status" value="1"/>
</dbReference>
<sequence>MDAIFADRIRGVLFGQAVGDALGFGTEFLARSEVIFTYPHGLTNYSQIRYFSRITNKFEQVDDWRWKPGDWTDDTDQMLCILDSLLAQKQVNIQDIATRFQDWAIIDGFGIGGTVYKMVHHPEFLRDPHRVAEEYWRSKNRETAANGGVMRTSVLGIWEYFDADKVRNNAENVCKITHADPRCVASCVAVSLAISHLIQGVEDVNLLVDEIANDVKSFHPEIEESFHKAKADSLDDLDLDEGLNANESYRLSYTLKTLGAGFWALLHAENFAEGILAIIQEGGDADTNAAVAGALLGAKFGYQGIDNKWIEGLVYQQELDARVDDLIRLIDE</sequence>
<accession>A0A926ZZJ2</accession>
<dbReference type="AlphaFoldDB" id="A0A926ZZJ2"/>
<comment type="cofactor">
    <cofactor evidence="1">
        <name>Mg(2+)</name>
        <dbReference type="ChEBI" id="CHEBI:18420"/>
    </cofactor>
    <text evidence="1">Binds 2 magnesium ions per subunit.</text>
</comment>
<feature type="binding site" evidence="1">
    <location>
        <position position="74"/>
    </location>
    <ligand>
        <name>Mg(2+)</name>
        <dbReference type="ChEBI" id="CHEBI:18420"/>
        <label>1</label>
    </ligand>
</feature>
<organism evidence="2 3">
    <name type="scientific">Anabaena sphaerica FACHB-251</name>
    <dbReference type="NCBI Taxonomy" id="2692883"/>
    <lineage>
        <taxon>Bacteria</taxon>
        <taxon>Bacillati</taxon>
        <taxon>Cyanobacteriota</taxon>
        <taxon>Cyanophyceae</taxon>
        <taxon>Nostocales</taxon>
        <taxon>Nostocaceae</taxon>
        <taxon>Anabaena</taxon>
    </lineage>
</organism>
<evidence type="ECO:0000313" key="2">
    <source>
        <dbReference type="EMBL" id="MBD2292448.1"/>
    </source>
</evidence>
<feature type="binding site" evidence="1">
    <location>
        <position position="286"/>
    </location>
    <ligand>
        <name>Mg(2+)</name>
        <dbReference type="ChEBI" id="CHEBI:18420"/>
        <label>1</label>
    </ligand>
</feature>
<dbReference type="GO" id="GO:0046872">
    <property type="term" value="F:metal ion binding"/>
    <property type="evidence" value="ECO:0007669"/>
    <property type="project" value="UniProtKB-KW"/>
</dbReference>
<dbReference type="Gene3D" id="1.10.4080.10">
    <property type="entry name" value="ADP-ribosylation/Crystallin J1"/>
    <property type="match status" value="1"/>
</dbReference>
<dbReference type="RefSeq" id="WP_190556860.1">
    <property type="nucleotide sequence ID" value="NZ_JACJQU010000001.1"/>
</dbReference>
<dbReference type="SUPFAM" id="SSF101478">
    <property type="entry name" value="ADP-ribosylglycohydrolase"/>
    <property type="match status" value="1"/>
</dbReference>
<evidence type="ECO:0000256" key="1">
    <source>
        <dbReference type="PIRSR" id="PIRSR605502-1"/>
    </source>
</evidence>
<feature type="binding site" evidence="1">
    <location>
        <position position="72"/>
    </location>
    <ligand>
        <name>Mg(2+)</name>
        <dbReference type="ChEBI" id="CHEBI:18420"/>
        <label>1</label>
    </ligand>
</feature>